<evidence type="ECO:0000313" key="3">
    <source>
        <dbReference type="Proteomes" id="UP000323886"/>
    </source>
</evidence>
<sequence>MSTAAIHAADPVRSAQEDGMSRVQIMAFAAVVAAIAFTWLANIAATVGDSLTSQVARKPGDPPVVRTRVITSILDPDPTIVGAIPKRADGLRP</sequence>
<accession>A0A5M6I166</accession>
<dbReference type="RefSeq" id="WP_150097219.1">
    <property type="nucleotide sequence ID" value="NZ_VWPL01000011.1"/>
</dbReference>
<dbReference type="AlphaFoldDB" id="A0A5M6I166"/>
<evidence type="ECO:0000256" key="1">
    <source>
        <dbReference type="SAM" id="Phobius"/>
    </source>
</evidence>
<keyword evidence="1" id="KW-0472">Membrane</keyword>
<organism evidence="2 3">
    <name type="scientific">Blastochloris sulfoviridis</name>
    <dbReference type="NCBI Taxonomy" id="50712"/>
    <lineage>
        <taxon>Bacteria</taxon>
        <taxon>Pseudomonadati</taxon>
        <taxon>Pseudomonadota</taxon>
        <taxon>Alphaproteobacteria</taxon>
        <taxon>Hyphomicrobiales</taxon>
        <taxon>Blastochloridaceae</taxon>
        <taxon>Blastochloris</taxon>
    </lineage>
</organism>
<evidence type="ECO:0000313" key="2">
    <source>
        <dbReference type="EMBL" id="KAA5601921.1"/>
    </source>
</evidence>
<keyword evidence="1" id="KW-1133">Transmembrane helix</keyword>
<proteinExistence type="predicted"/>
<keyword evidence="1" id="KW-0812">Transmembrane</keyword>
<comment type="caution">
    <text evidence="2">The sequence shown here is derived from an EMBL/GenBank/DDBJ whole genome shotgun (WGS) entry which is preliminary data.</text>
</comment>
<dbReference type="OrthoDB" id="9881104at2"/>
<gene>
    <name evidence="2" type="ORF">F1193_08325</name>
</gene>
<dbReference type="Proteomes" id="UP000323886">
    <property type="component" value="Unassembled WGS sequence"/>
</dbReference>
<dbReference type="EMBL" id="VWPL01000011">
    <property type="protein sequence ID" value="KAA5601921.1"/>
    <property type="molecule type" value="Genomic_DNA"/>
</dbReference>
<reference evidence="2 3" key="1">
    <citation type="submission" date="2019-09" db="EMBL/GenBank/DDBJ databases">
        <title>Draft Whole-Genome sequence of Blastochloris sulfoviridis DSM 729.</title>
        <authorList>
            <person name="Meyer T.E."/>
            <person name="Kyndt J.A."/>
        </authorList>
    </citation>
    <scope>NUCLEOTIDE SEQUENCE [LARGE SCALE GENOMIC DNA]</scope>
    <source>
        <strain evidence="2 3">DSM 729</strain>
    </source>
</reference>
<name>A0A5M6I166_9HYPH</name>
<keyword evidence="3" id="KW-1185">Reference proteome</keyword>
<feature type="transmembrane region" description="Helical" evidence="1">
    <location>
        <begin position="25"/>
        <end position="48"/>
    </location>
</feature>
<protein>
    <submittedName>
        <fullName evidence="2">Uncharacterized protein</fullName>
    </submittedName>
</protein>